<evidence type="ECO:0000256" key="1">
    <source>
        <dbReference type="ARBA" id="ARBA00004123"/>
    </source>
</evidence>
<comment type="subcellular location">
    <subcellularLocation>
        <location evidence="1">Nucleus</location>
    </subcellularLocation>
</comment>
<reference evidence="5" key="1">
    <citation type="submission" date="2011-08" db="EMBL/GenBank/DDBJ databases">
        <authorList>
            <person name="Xu D.-C."/>
            <person name="Zhang C.-L."/>
        </authorList>
    </citation>
    <scope>NUCLEOTIDE SEQUENCE</scope>
</reference>
<accession>J3SHR7</accession>
<dbReference type="PANTHER" id="PTHR33402">
    <property type="entry name" value="VQ MOTIF-CONTAINING PROTEIN 11-LIKE"/>
    <property type="match status" value="1"/>
</dbReference>
<dbReference type="InterPro" id="IPR008889">
    <property type="entry name" value="VQ"/>
</dbReference>
<proteinExistence type="predicted"/>
<dbReference type="GO" id="GO:0005634">
    <property type="term" value="C:nucleus"/>
    <property type="evidence" value="ECO:0007669"/>
    <property type="project" value="UniProtKB-SubCell"/>
</dbReference>
<evidence type="ECO:0000313" key="5">
    <source>
        <dbReference type="EMBL" id="AFK13843.1"/>
    </source>
</evidence>
<keyword evidence="3" id="KW-0539">Nucleus</keyword>
<evidence type="ECO:0000259" key="4">
    <source>
        <dbReference type="Pfam" id="PF05678"/>
    </source>
</evidence>
<protein>
    <submittedName>
        <fullName evidence="5">VQ motif-containing protein</fullName>
    </submittedName>
</protein>
<dbReference type="EMBL" id="JN606071">
    <property type="protein sequence ID" value="AFK13843.1"/>
    <property type="molecule type" value="Genomic_DNA"/>
</dbReference>
<evidence type="ECO:0000256" key="2">
    <source>
        <dbReference type="ARBA" id="ARBA00022553"/>
    </source>
</evidence>
<dbReference type="Pfam" id="PF05678">
    <property type="entry name" value="VQ"/>
    <property type="match status" value="1"/>
</dbReference>
<dbReference type="PANTHER" id="PTHR33402:SF22">
    <property type="entry name" value="VQ MOTIF-CONTAINING PROTEIN 31"/>
    <property type="match status" value="1"/>
</dbReference>
<organism evidence="5">
    <name type="scientific">Beta vulgaris subsp. vulgaris</name>
    <name type="common">Beet</name>
    <dbReference type="NCBI Taxonomy" id="3555"/>
    <lineage>
        <taxon>Eukaryota</taxon>
        <taxon>Viridiplantae</taxon>
        <taxon>Streptophyta</taxon>
        <taxon>Embryophyta</taxon>
        <taxon>Tracheophyta</taxon>
        <taxon>Spermatophyta</taxon>
        <taxon>Magnoliopsida</taxon>
        <taxon>eudicotyledons</taxon>
        <taxon>Gunneridae</taxon>
        <taxon>Pentapetalae</taxon>
        <taxon>Caryophyllales</taxon>
        <taxon>Chenopodiaceae</taxon>
        <taxon>Betoideae</taxon>
        <taxon>Beta</taxon>
    </lineage>
</organism>
<feature type="domain" description="VQ" evidence="4">
    <location>
        <begin position="16"/>
        <end position="39"/>
    </location>
</feature>
<dbReference type="AlphaFoldDB" id="J3SHR7"/>
<sequence>METPAKKIVTDPKQFTTFVQADTETFKDVVQRLTGSSEAAHEVTTAKGNIGIKKPEFKLHERRQYKAKLEIIKPPLRVVRTSPMNTPTKCFSNLSLVERESRGEASAPDLDTQEEEKAIRERRFYLHPSPRSKPGFNEPELLSLFPLTSHQTGEESKIFQKE</sequence>
<name>J3SHR7_BETVV</name>
<evidence type="ECO:0000256" key="3">
    <source>
        <dbReference type="ARBA" id="ARBA00023242"/>
    </source>
</evidence>
<dbReference type="InterPro" id="IPR039611">
    <property type="entry name" value="VQ_4/11/13/19/31/33"/>
</dbReference>
<keyword evidence="2" id="KW-0597">Phosphoprotein</keyword>